<sequence>MWGFLGAMGPVYIFMDDSARTHRTSIVDELHEGADFRCMDEISKSPDHNSIEYYWDGLGKAISQSSAPPPGI</sequence>
<evidence type="ECO:0000313" key="2">
    <source>
        <dbReference type="Proteomes" id="UP000887159"/>
    </source>
</evidence>
<proteinExistence type="predicted"/>
<keyword evidence="2" id="KW-1185">Reference proteome</keyword>
<reference evidence="1" key="1">
    <citation type="submission" date="2020-08" db="EMBL/GenBank/DDBJ databases">
        <title>Multicomponent nature underlies the extraordinary mechanical properties of spider dragline silk.</title>
        <authorList>
            <person name="Kono N."/>
            <person name="Nakamura H."/>
            <person name="Mori M."/>
            <person name="Yoshida Y."/>
            <person name="Ohtoshi R."/>
            <person name="Malay A.D."/>
            <person name="Moran D.A.P."/>
            <person name="Tomita M."/>
            <person name="Numata K."/>
            <person name="Arakawa K."/>
        </authorList>
    </citation>
    <scope>NUCLEOTIDE SEQUENCE</scope>
</reference>
<accession>A0A8X6S301</accession>
<dbReference type="InterPro" id="IPR036397">
    <property type="entry name" value="RNaseH_sf"/>
</dbReference>
<dbReference type="Gene3D" id="3.30.420.10">
    <property type="entry name" value="Ribonuclease H-like superfamily/Ribonuclease H"/>
    <property type="match status" value="1"/>
</dbReference>
<dbReference type="Proteomes" id="UP000887159">
    <property type="component" value="Unassembled WGS sequence"/>
</dbReference>
<evidence type="ECO:0000313" key="1">
    <source>
        <dbReference type="EMBL" id="GFY06542.1"/>
    </source>
</evidence>
<comment type="caution">
    <text evidence="1">The sequence shown here is derived from an EMBL/GenBank/DDBJ whole genome shotgun (WGS) entry which is preliminary data.</text>
</comment>
<gene>
    <name evidence="1" type="ORF">TNCV_3523981</name>
</gene>
<dbReference type="EMBL" id="BMAU01021261">
    <property type="protein sequence ID" value="GFY06542.1"/>
    <property type="molecule type" value="Genomic_DNA"/>
</dbReference>
<name>A0A8X6S301_TRICX</name>
<dbReference type="AlphaFoldDB" id="A0A8X6S301"/>
<organism evidence="1 2">
    <name type="scientific">Trichonephila clavipes</name>
    <name type="common">Golden silk orbweaver</name>
    <name type="synonym">Nephila clavipes</name>
    <dbReference type="NCBI Taxonomy" id="2585209"/>
    <lineage>
        <taxon>Eukaryota</taxon>
        <taxon>Metazoa</taxon>
        <taxon>Ecdysozoa</taxon>
        <taxon>Arthropoda</taxon>
        <taxon>Chelicerata</taxon>
        <taxon>Arachnida</taxon>
        <taxon>Araneae</taxon>
        <taxon>Araneomorphae</taxon>
        <taxon>Entelegynae</taxon>
        <taxon>Araneoidea</taxon>
        <taxon>Nephilidae</taxon>
        <taxon>Trichonephila</taxon>
    </lineage>
</organism>
<dbReference type="GO" id="GO:0003676">
    <property type="term" value="F:nucleic acid binding"/>
    <property type="evidence" value="ECO:0007669"/>
    <property type="project" value="InterPro"/>
</dbReference>
<protein>
    <submittedName>
        <fullName evidence="1">Uncharacterized protein</fullName>
    </submittedName>
</protein>